<organism evidence="3">
    <name type="scientific">Spumella elongata</name>
    <dbReference type="NCBI Taxonomy" id="89044"/>
    <lineage>
        <taxon>Eukaryota</taxon>
        <taxon>Sar</taxon>
        <taxon>Stramenopiles</taxon>
        <taxon>Ochrophyta</taxon>
        <taxon>Chrysophyceae</taxon>
        <taxon>Chromulinales</taxon>
        <taxon>Chromulinaceae</taxon>
        <taxon>Spumella</taxon>
    </lineage>
</organism>
<dbReference type="AlphaFoldDB" id="A0A7S3M5K8"/>
<sequence>MSTLSERAHARTDALVPELDTSFDLGDDDDSVFREEPPCLCAQQIISTLFGTVLGYIAALITPTGIYFPLAFAQGLGITMGLLGSEKSNIKAIGLREPTVVLIVMILTTYIFVTVVGALNEGEISLGTLLWTSFVLANLASWVRSITRYPPQTSSPHSDSGASSPATPYSSPKKTLKCKNSGDANDWYGKNSNIIKV</sequence>
<accession>A0A7S3M5K8</accession>
<keyword evidence="2" id="KW-1133">Transmembrane helix</keyword>
<reference evidence="3" key="1">
    <citation type="submission" date="2021-01" db="EMBL/GenBank/DDBJ databases">
        <authorList>
            <person name="Corre E."/>
            <person name="Pelletier E."/>
            <person name="Niang G."/>
            <person name="Scheremetjew M."/>
            <person name="Finn R."/>
            <person name="Kale V."/>
            <person name="Holt S."/>
            <person name="Cochrane G."/>
            <person name="Meng A."/>
            <person name="Brown T."/>
            <person name="Cohen L."/>
        </authorList>
    </citation>
    <scope>NUCLEOTIDE SEQUENCE</scope>
    <source>
        <strain evidence="3">CCAP 955/1</strain>
    </source>
</reference>
<feature type="transmembrane region" description="Helical" evidence="2">
    <location>
        <begin position="124"/>
        <end position="143"/>
    </location>
</feature>
<gene>
    <name evidence="3" type="ORF">SELO1098_LOCUS11386</name>
</gene>
<feature type="transmembrane region" description="Helical" evidence="2">
    <location>
        <begin position="53"/>
        <end position="78"/>
    </location>
</feature>
<feature type="region of interest" description="Disordered" evidence="1">
    <location>
        <begin position="153"/>
        <end position="183"/>
    </location>
</feature>
<dbReference type="EMBL" id="HBIC01022861">
    <property type="protein sequence ID" value="CAE0282552.1"/>
    <property type="molecule type" value="Transcribed_RNA"/>
</dbReference>
<feature type="transmembrane region" description="Helical" evidence="2">
    <location>
        <begin position="99"/>
        <end position="118"/>
    </location>
</feature>
<proteinExistence type="predicted"/>
<evidence type="ECO:0000313" key="3">
    <source>
        <dbReference type="EMBL" id="CAE0282552.1"/>
    </source>
</evidence>
<keyword evidence="2" id="KW-0812">Transmembrane</keyword>
<keyword evidence="2" id="KW-0472">Membrane</keyword>
<evidence type="ECO:0000256" key="1">
    <source>
        <dbReference type="SAM" id="MobiDB-lite"/>
    </source>
</evidence>
<name>A0A7S3M5K8_9STRA</name>
<feature type="compositionally biased region" description="Low complexity" evidence="1">
    <location>
        <begin position="154"/>
        <end position="166"/>
    </location>
</feature>
<evidence type="ECO:0000256" key="2">
    <source>
        <dbReference type="SAM" id="Phobius"/>
    </source>
</evidence>
<protein>
    <submittedName>
        <fullName evidence="3">Uncharacterized protein</fullName>
    </submittedName>
</protein>